<organism evidence="1 2">
    <name type="scientific">Pendulispora albinea</name>
    <dbReference type="NCBI Taxonomy" id="2741071"/>
    <lineage>
        <taxon>Bacteria</taxon>
        <taxon>Pseudomonadati</taxon>
        <taxon>Myxococcota</taxon>
        <taxon>Myxococcia</taxon>
        <taxon>Myxococcales</taxon>
        <taxon>Sorangiineae</taxon>
        <taxon>Pendulisporaceae</taxon>
        <taxon>Pendulispora</taxon>
    </lineage>
</organism>
<sequence>MLDMWLRRPQELRAVFWTMKHFALWLVSLVVVLAVVWGVFPRVAMAAGVERVAVSPADVTRCHVANADSGFSVLVHQDGPSEFQSSPEDEAPVYDYAQLDAASGVETDGDDPLEEVLAFIPDATPIMRLTCAGALKALPPPLRTSQSFVGLHEKVPR</sequence>
<reference evidence="1 2" key="1">
    <citation type="submission" date="2021-12" db="EMBL/GenBank/DDBJ databases">
        <title>Discovery of the Pendulisporaceae a myxobacterial family with distinct sporulation behavior and unique specialized metabolism.</title>
        <authorList>
            <person name="Garcia R."/>
            <person name="Popoff A."/>
            <person name="Bader C.D."/>
            <person name="Loehr J."/>
            <person name="Walesch S."/>
            <person name="Walt C."/>
            <person name="Boldt J."/>
            <person name="Bunk B."/>
            <person name="Haeckl F.J.F.P.J."/>
            <person name="Gunesch A.P."/>
            <person name="Birkelbach J."/>
            <person name="Nuebel U."/>
            <person name="Pietschmann T."/>
            <person name="Bach T."/>
            <person name="Mueller R."/>
        </authorList>
    </citation>
    <scope>NUCLEOTIDE SEQUENCE [LARGE SCALE GENOMIC DNA]</scope>
    <source>
        <strain evidence="1 2">MSr11954</strain>
    </source>
</reference>
<keyword evidence="2" id="KW-1185">Reference proteome</keyword>
<evidence type="ECO:0000313" key="2">
    <source>
        <dbReference type="Proteomes" id="UP001370348"/>
    </source>
</evidence>
<proteinExistence type="predicted"/>
<accession>A0ABZ2LPX3</accession>
<dbReference type="RefSeq" id="WP_394822584.1">
    <property type="nucleotide sequence ID" value="NZ_CP089984.1"/>
</dbReference>
<evidence type="ECO:0000313" key="1">
    <source>
        <dbReference type="EMBL" id="WXB12964.1"/>
    </source>
</evidence>
<evidence type="ECO:0008006" key="3">
    <source>
        <dbReference type="Google" id="ProtNLM"/>
    </source>
</evidence>
<dbReference type="Proteomes" id="UP001370348">
    <property type="component" value="Chromosome"/>
</dbReference>
<dbReference type="EMBL" id="CP089984">
    <property type="protein sequence ID" value="WXB12964.1"/>
    <property type="molecule type" value="Genomic_DNA"/>
</dbReference>
<name>A0ABZ2LPX3_9BACT</name>
<gene>
    <name evidence="1" type="ORF">LZC94_34580</name>
</gene>
<protein>
    <recommendedName>
        <fullName evidence="3">Transmembrane protein</fullName>
    </recommendedName>
</protein>